<dbReference type="RefSeq" id="WP_274457209.1">
    <property type="nucleotide sequence ID" value="NZ_CP067097.1"/>
</dbReference>
<evidence type="ECO:0000313" key="2">
    <source>
        <dbReference type="EMBL" id="MDQ0191286.1"/>
    </source>
</evidence>
<reference evidence="2 3" key="1">
    <citation type="submission" date="2023-07" db="EMBL/GenBank/DDBJ databases">
        <title>Genomic Encyclopedia of Type Strains, Phase IV (KMG-IV): sequencing the most valuable type-strain genomes for metagenomic binning, comparative biology and taxonomic classification.</title>
        <authorList>
            <person name="Goeker M."/>
        </authorList>
    </citation>
    <scope>NUCLEOTIDE SEQUENCE [LARGE SCALE GENOMIC DNA]</scope>
    <source>
        <strain evidence="2 3">DSM 4006</strain>
    </source>
</reference>
<protein>
    <recommendedName>
        <fullName evidence="4">YaaC-like Protein</fullName>
    </recommendedName>
</protein>
<dbReference type="Proteomes" id="UP001232973">
    <property type="component" value="Unassembled WGS sequence"/>
</dbReference>
<proteinExistence type="predicted"/>
<evidence type="ECO:0000256" key="1">
    <source>
        <dbReference type="SAM" id="MobiDB-lite"/>
    </source>
</evidence>
<gene>
    <name evidence="2" type="ORF">J2S03_003156</name>
</gene>
<organism evidence="2 3">
    <name type="scientific">Alicyclobacillus cycloheptanicus</name>
    <dbReference type="NCBI Taxonomy" id="1457"/>
    <lineage>
        <taxon>Bacteria</taxon>
        <taxon>Bacillati</taxon>
        <taxon>Bacillota</taxon>
        <taxon>Bacilli</taxon>
        <taxon>Bacillales</taxon>
        <taxon>Alicyclobacillaceae</taxon>
        <taxon>Alicyclobacillus</taxon>
    </lineage>
</organism>
<dbReference type="Pfam" id="PF14175">
    <property type="entry name" value="YaaC"/>
    <property type="match status" value="1"/>
</dbReference>
<dbReference type="EMBL" id="JAUSTP010000037">
    <property type="protein sequence ID" value="MDQ0191286.1"/>
    <property type="molecule type" value="Genomic_DNA"/>
</dbReference>
<evidence type="ECO:0008006" key="4">
    <source>
        <dbReference type="Google" id="ProtNLM"/>
    </source>
</evidence>
<accession>A0ABT9XLV1</accession>
<evidence type="ECO:0000313" key="3">
    <source>
        <dbReference type="Proteomes" id="UP001232973"/>
    </source>
</evidence>
<comment type="caution">
    <text evidence="2">The sequence shown here is derived from an EMBL/GenBank/DDBJ whole genome shotgun (WGS) entry which is preliminary data.</text>
</comment>
<feature type="region of interest" description="Disordered" evidence="1">
    <location>
        <begin position="1"/>
        <end position="37"/>
    </location>
</feature>
<dbReference type="InterPro" id="IPR026988">
    <property type="entry name" value="YaaC-like"/>
</dbReference>
<name>A0ABT9XLV1_9BACL</name>
<sequence length="405" mass="45956">MSPSQNSHFEPQDSDEHKGSESTVKTEKRAAGCEQKEQTQWLSTRAVHLRRLQSDAVALQRLKEAHPEASTTSLYGNAAKIATNARQAVAYETIAEQADLTIKPLLLYYGYLHWMKTILYLRDLSYPRGSSLLQHGMSVRKVKRDVYRWPLDYAYIYKEGVLQSFRDVVQPDLLLPTKLPIGHLLGSIPTVASAVAEFYPEFQHVYPALFEPDVEASDGVSVASGHWYVSRRIASNIGLTTEEWVDAFTEVGSGNQRSSWGNNRDRSQISTIIAREIMRGDAREMNLTEVGSLPALEDEGERRDRDPEGLLTIPAPDLHHPWVLHGSDGLWVNDGHAYPVWLSHLVTVYVLSTLCRYNAVEWLDIVHWNNDKDAYLVRAYLESVPHFPELMETVRPYVPHETVVH</sequence>
<feature type="compositionally biased region" description="Basic and acidic residues" evidence="1">
    <location>
        <begin position="10"/>
        <end position="37"/>
    </location>
</feature>
<keyword evidence="3" id="KW-1185">Reference proteome</keyword>